<keyword evidence="1" id="KW-0732">Signal</keyword>
<evidence type="ECO:0000313" key="2">
    <source>
        <dbReference type="EMBL" id="AKU90395.1"/>
    </source>
</evidence>
<reference evidence="2 3" key="1">
    <citation type="submission" date="2015-08" db="EMBL/GenBank/DDBJ databases">
        <authorList>
            <person name="Babu N.S."/>
            <person name="Beckwith C.J."/>
            <person name="Beseler K.G."/>
            <person name="Brison A."/>
            <person name="Carone J.V."/>
            <person name="Caskin T.P."/>
            <person name="Diamond M."/>
            <person name="Durham M.E."/>
            <person name="Foxe J.M."/>
            <person name="Go M."/>
            <person name="Henderson B.A."/>
            <person name="Jones I.B."/>
            <person name="McGettigan J.A."/>
            <person name="Micheletti S.J."/>
            <person name="Nasrallah M.E."/>
            <person name="Ortiz D."/>
            <person name="Piller C.R."/>
            <person name="Privatt S.R."/>
            <person name="Schneider S.L."/>
            <person name="Sharp S."/>
            <person name="Smith T.C."/>
            <person name="Stanton J.D."/>
            <person name="Ullery H.E."/>
            <person name="Wilson R.J."/>
            <person name="Serrano M.G."/>
            <person name="Buck G."/>
            <person name="Lee V."/>
            <person name="Wang Y."/>
            <person name="Carvalho R."/>
            <person name="Voegtly L."/>
            <person name="Shi R."/>
            <person name="Duckworth R."/>
            <person name="Johnson A."/>
            <person name="Loviza R."/>
            <person name="Walstead R."/>
            <person name="Shah Z."/>
            <person name="Kiflezghi M."/>
            <person name="Wade K."/>
            <person name="Ball S.L."/>
            <person name="Bradley K.W."/>
            <person name="Asai D.J."/>
            <person name="Bowman C.A."/>
            <person name="Russell D.A."/>
            <person name="Pope W.H."/>
            <person name="Jacobs-Sera D."/>
            <person name="Hendrix R.W."/>
            <person name="Hatfull G.F."/>
        </authorList>
    </citation>
    <scope>NUCLEOTIDE SEQUENCE [LARGE SCALE GENOMIC DNA]</scope>
    <source>
        <strain evidence="2 3">DSM 27710</strain>
    </source>
</reference>
<keyword evidence="3" id="KW-1185">Reference proteome</keyword>
<proteinExistence type="predicted"/>
<sequence length="199" mass="20572">MHPGARTGALLLALTLAWLPLSAGAEAREREGTVAILPAARLARGPAGVENGGAAPAMVLAFGFKPTASSEVGIDVGATALGVRANDGRYDVVGVPILLRGSWSPAPRWDVRPVLHAGLGKELVLVYGPGDVYREHTPLALMAAAGIAADLSNEIGLSADLGYLYGRADDPGLGRLDGGGGFIRAGVYFRWDPVQRLGR</sequence>
<dbReference type="STRING" id="1391653.AKJ08_0782"/>
<protein>
    <recommendedName>
        <fullName evidence="4">Outer membrane protein beta-barrel domain-containing protein</fullName>
    </recommendedName>
</protein>
<organism evidence="2 3">
    <name type="scientific">Vulgatibacter incomptus</name>
    <dbReference type="NCBI Taxonomy" id="1391653"/>
    <lineage>
        <taxon>Bacteria</taxon>
        <taxon>Pseudomonadati</taxon>
        <taxon>Myxococcota</taxon>
        <taxon>Myxococcia</taxon>
        <taxon>Myxococcales</taxon>
        <taxon>Cystobacterineae</taxon>
        <taxon>Vulgatibacteraceae</taxon>
        <taxon>Vulgatibacter</taxon>
    </lineage>
</organism>
<dbReference type="AlphaFoldDB" id="A0A0K1PA51"/>
<dbReference type="RefSeq" id="WP_050724846.1">
    <property type="nucleotide sequence ID" value="NZ_CP012332.1"/>
</dbReference>
<dbReference type="KEGG" id="vin:AKJ08_0782"/>
<dbReference type="EMBL" id="CP012332">
    <property type="protein sequence ID" value="AKU90395.1"/>
    <property type="molecule type" value="Genomic_DNA"/>
</dbReference>
<feature type="signal peptide" evidence="1">
    <location>
        <begin position="1"/>
        <end position="27"/>
    </location>
</feature>
<accession>A0A0K1PA51</accession>
<feature type="chain" id="PRO_5005465546" description="Outer membrane protein beta-barrel domain-containing protein" evidence="1">
    <location>
        <begin position="28"/>
        <end position="199"/>
    </location>
</feature>
<evidence type="ECO:0008006" key="4">
    <source>
        <dbReference type="Google" id="ProtNLM"/>
    </source>
</evidence>
<gene>
    <name evidence="2" type="ORF">AKJ08_0782</name>
</gene>
<dbReference type="Proteomes" id="UP000055590">
    <property type="component" value="Chromosome"/>
</dbReference>
<evidence type="ECO:0000313" key="3">
    <source>
        <dbReference type="Proteomes" id="UP000055590"/>
    </source>
</evidence>
<name>A0A0K1PA51_9BACT</name>
<evidence type="ECO:0000256" key="1">
    <source>
        <dbReference type="SAM" id="SignalP"/>
    </source>
</evidence>